<name>D0BNW1_9LACT</name>
<comment type="similarity">
    <text evidence="1 8 9">Belongs to the class-I aminoacyl-tRNA synthetase family.</text>
</comment>
<evidence type="ECO:0000256" key="9">
    <source>
        <dbReference type="RuleBase" id="RU363038"/>
    </source>
</evidence>
<evidence type="ECO:0000256" key="7">
    <source>
        <dbReference type="ARBA" id="ARBA00049339"/>
    </source>
</evidence>
<dbReference type="HAMAP" id="MF_00123">
    <property type="entry name" value="Arg_tRNA_synth"/>
    <property type="match status" value="1"/>
</dbReference>
<dbReference type="PANTHER" id="PTHR11956:SF5">
    <property type="entry name" value="ARGININE--TRNA LIGASE, CYTOPLASMIC"/>
    <property type="match status" value="1"/>
</dbReference>
<dbReference type="AlphaFoldDB" id="D0BNW1"/>
<evidence type="ECO:0000259" key="10">
    <source>
        <dbReference type="SMART" id="SM00836"/>
    </source>
</evidence>
<dbReference type="Gene3D" id="3.40.50.620">
    <property type="entry name" value="HUPs"/>
    <property type="match status" value="1"/>
</dbReference>
<keyword evidence="5 8" id="KW-0648">Protein biosynthesis</keyword>
<keyword evidence="2 8" id="KW-0436">Ligase</keyword>
<dbReference type="STRING" id="626369.HMPREF0446_01646"/>
<dbReference type="InterPro" id="IPR001278">
    <property type="entry name" value="Arg-tRNA-ligase"/>
</dbReference>
<dbReference type="GO" id="GO:0004814">
    <property type="term" value="F:arginine-tRNA ligase activity"/>
    <property type="evidence" value="ECO:0007669"/>
    <property type="project" value="UniProtKB-UniRule"/>
</dbReference>
<dbReference type="Proteomes" id="UP000002939">
    <property type="component" value="Unassembled WGS sequence"/>
</dbReference>
<dbReference type="eggNOG" id="COG0018">
    <property type="taxonomic scope" value="Bacteria"/>
</dbReference>
<reference evidence="12" key="2">
    <citation type="submission" date="2011-10" db="EMBL/GenBank/DDBJ databases">
        <title>The Genome Sequence of Granulicatella elegans ATCC 700633.</title>
        <authorList>
            <consortium name="The Broad Institute Genome Sequencing Platform"/>
            <consortium name="The Broad Institute Genome Sequencing Center for Infectious Disease"/>
            <person name="Earl A."/>
            <person name="Ward D."/>
            <person name="Feldgarden M."/>
            <person name="Gevers D."/>
            <person name="Sibley C.D."/>
            <person name="Field T.R."/>
            <person name="Grinwis M."/>
            <person name="Eshaghurshan C.S."/>
            <person name="Surette M.G."/>
            <person name="Young S.K."/>
            <person name="Zeng Q."/>
            <person name="Gargeya S."/>
            <person name="Fitzgerald M."/>
            <person name="Haas B."/>
            <person name="Abouelleil A."/>
            <person name="Alvarado L."/>
            <person name="Arachchi H.M."/>
            <person name="Berlin A."/>
            <person name="Brown A."/>
            <person name="Chapman S.B."/>
            <person name="Chen Z."/>
            <person name="Dunbar C."/>
            <person name="Freedman E."/>
            <person name="Gearin G."/>
            <person name="Goldberg J."/>
            <person name="Griggs A."/>
            <person name="Gujja S."/>
            <person name="Heiman D."/>
            <person name="Howarth C."/>
            <person name="Larson L."/>
            <person name="Lui A."/>
            <person name="MacDonald P.J.P."/>
            <person name="Montmayeur A."/>
            <person name="Murphy C."/>
            <person name="Neiman D."/>
            <person name="Pearson M."/>
            <person name="Priest M."/>
            <person name="Roberts A."/>
            <person name="Saif S."/>
            <person name="Shea T."/>
            <person name="Shenoy N."/>
            <person name="Sisk P."/>
            <person name="Stolte C."/>
            <person name="Sykes S."/>
            <person name="Wortman J."/>
            <person name="Nusbaum C."/>
            <person name="Birren B."/>
        </authorList>
    </citation>
    <scope>NUCLEOTIDE SEQUENCE [LARGE SCALE GENOMIC DNA]</scope>
    <source>
        <strain evidence="12">ATCC 700633</strain>
    </source>
</reference>
<dbReference type="SUPFAM" id="SSF47323">
    <property type="entry name" value="Anticodon-binding domain of a subclass of class I aminoacyl-tRNA synthetases"/>
    <property type="match status" value="1"/>
</dbReference>
<evidence type="ECO:0000259" key="11">
    <source>
        <dbReference type="SMART" id="SM01016"/>
    </source>
</evidence>
<dbReference type="RefSeq" id="WP_006703922.1">
    <property type="nucleotide sequence ID" value="NZ_KI391971.1"/>
</dbReference>
<dbReference type="InterPro" id="IPR036695">
    <property type="entry name" value="Arg-tRNA-synth_N_sf"/>
</dbReference>
<organism evidence="12 13">
    <name type="scientific">Granulicatella elegans ATCC 700633</name>
    <dbReference type="NCBI Taxonomy" id="626369"/>
    <lineage>
        <taxon>Bacteria</taxon>
        <taxon>Bacillati</taxon>
        <taxon>Bacillota</taxon>
        <taxon>Bacilli</taxon>
        <taxon>Lactobacillales</taxon>
        <taxon>Carnobacteriaceae</taxon>
        <taxon>Granulicatella</taxon>
    </lineage>
</organism>
<accession>D0BNW1</accession>
<sequence>MDYKKIVAEQIHKTISEHLSFEEIYKMIEVPKYAEQGDLAFPAFSLAKVLRKAPQAIAQEIVEAVSDEHISQAVAMGPYANFFLSKGKFADETLHTVLEQRENYGNFDFGQGRNAIVDMSSPNIAKPMSMGHLRSTVIGNAIANLEKKVGYNPIKINHLGDWGTQFGKLIVAYKKWGTKEAVEQDPIAELLRLYVKFHDEAERDSSLEDEGRAWFKKLEDGDAEAEELWNWFKSESLKEFNRIYDVLGITFDSYNGEAFYNDKMDPIVEYLESNGITTIDRGATVVHLDKYDLPPALIKKSDGATLYITRDLAAAHYRKETYDFAKNIYVVGNEQANHFRQLKAVLNEMGRDWQENMIHVGFGLITLGGKKLSTRKGKIVLLEEVLREAEELALKQIEAKNPNLPNKEQVAKQVGVGAVIFHDLKNDRTNNFDFNLEEVVQFEGETGPYVQYTRARAMSILRKAGVSVDLSQPLSLEDDYAWEVLKQIENYPNIVKYAESKFEPSVISKYVISLAQAFNKYYANSRILQEDEGLNARLALVEATAVILKQGLAILGVESPDEM</sequence>
<evidence type="ECO:0000256" key="2">
    <source>
        <dbReference type="ARBA" id="ARBA00022598"/>
    </source>
</evidence>
<dbReference type="SUPFAM" id="SSF55190">
    <property type="entry name" value="Arginyl-tRNA synthetase (ArgRS), N-terminal 'additional' domain"/>
    <property type="match status" value="1"/>
</dbReference>
<comment type="caution">
    <text evidence="12">The sequence shown here is derived from an EMBL/GenBank/DDBJ whole genome shotgun (WGS) entry which is preliminary data.</text>
</comment>
<evidence type="ECO:0000256" key="3">
    <source>
        <dbReference type="ARBA" id="ARBA00022741"/>
    </source>
</evidence>
<evidence type="ECO:0000256" key="6">
    <source>
        <dbReference type="ARBA" id="ARBA00023146"/>
    </source>
</evidence>
<evidence type="ECO:0000256" key="5">
    <source>
        <dbReference type="ARBA" id="ARBA00022917"/>
    </source>
</evidence>
<dbReference type="GO" id="GO:0006420">
    <property type="term" value="P:arginyl-tRNA aminoacylation"/>
    <property type="evidence" value="ECO:0007669"/>
    <property type="project" value="UniProtKB-UniRule"/>
</dbReference>
<feature type="short sequence motif" description="'HIGH' region" evidence="8">
    <location>
        <begin position="122"/>
        <end position="132"/>
    </location>
</feature>
<dbReference type="CDD" id="cd07956">
    <property type="entry name" value="Anticodon_Ia_Arg"/>
    <property type="match status" value="1"/>
</dbReference>
<comment type="subunit">
    <text evidence="8">Monomer.</text>
</comment>
<keyword evidence="4 8" id="KW-0067">ATP-binding</keyword>
<dbReference type="FunFam" id="3.40.50.620:FF:000116">
    <property type="entry name" value="Arginine--tRNA ligase"/>
    <property type="match status" value="1"/>
</dbReference>
<dbReference type="SMART" id="SM00836">
    <property type="entry name" value="DALR_1"/>
    <property type="match status" value="1"/>
</dbReference>
<evidence type="ECO:0000256" key="1">
    <source>
        <dbReference type="ARBA" id="ARBA00005594"/>
    </source>
</evidence>
<dbReference type="InterPro" id="IPR009080">
    <property type="entry name" value="tRNAsynth_Ia_anticodon-bd"/>
</dbReference>
<evidence type="ECO:0000313" key="12">
    <source>
        <dbReference type="EMBL" id="EEW92346.1"/>
    </source>
</evidence>
<reference evidence="12" key="1">
    <citation type="submission" date="2009-09" db="EMBL/GenBank/DDBJ databases">
        <authorList>
            <consortium name="The Broad Institute Genome Sequencing Platform"/>
            <person name="Ward D."/>
            <person name="Feldgarden M."/>
            <person name="Earl A."/>
            <person name="Young S.K."/>
            <person name="Zeng Q."/>
            <person name="Koehrsen M."/>
            <person name="Alvarado L."/>
            <person name="Berlin A."/>
            <person name="Bochicchio J."/>
            <person name="Borenstein D."/>
            <person name="Chapman S.B."/>
            <person name="Chen Z."/>
            <person name="Engels R."/>
            <person name="Freedman E."/>
            <person name="Gellesch M."/>
            <person name="Goldberg J."/>
            <person name="Griggs A."/>
            <person name="Gujja S."/>
            <person name="Heilman E."/>
            <person name="Heiman D."/>
            <person name="Hepburn T."/>
            <person name="Howarth C."/>
            <person name="Jen D."/>
            <person name="Larson L."/>
            <person name="Lewis B."/>
            <person name="Mehta T."/>
            <person name="Park D."/>
            <person name="Pearson M."/>
            <person name="Roberts A."/>
            <person name="Saif S."/>
            <person name="Shea T."/>
            <person name="Shenoy N."/>
            <person name="Sisk P."/>
            <person name="Stolte C."/>
            <person name="Sykes S."/>
            <person name="Thomson T."/>
            <person name="Walk T."/>
            <person name="White J."/>
            <person name="Yandava C."/>
            <person name="Sibley C.D."/>
            <person name="Field T.R."/>
            <person name="Grinwis M."/>
            <person name="Eshaghurshan C.S."/>
            <person name="Surette M.G."/>
            <person name="Haas B."/>
            <person name="Nusbaum C."/>
            <person name="Birren B."/>
        </authorList>
    </citation>
    <scope>NUCLEOTIDE SEQUENCE [LARGE SCALE GENOMIC DNA]</scope>
    <source>
        <strain evidence="12">ATCC 700633</strain>
    </source>
</reference>
<dbReference type="SUPFAM" id="SSF52374">
    <property type="entry name" value="Nucleotidylyl transferase"/>
    <property type="match status" value="1"/>
</dbReference>
<keyword evidence="3 8" id="KW-0547">Nucleotide-binding</keyword>
<dbReference type="EMBL" id="ACRF02000018">
    <property type="protein sequence ID" value="EEW92346.1"/>
    <property type="molecule type" value="Genomic_DNA"/>
</dbReference>
<protein>
    <recommendedName>
        <fullName evidence="8">Arginine--tRNA ligase</fullName>
        <ecNumber evidence="8">6.1.1.19</ecNumber>
    </recommendedName>
    <alternativeName>
        <fullName evidence="8">Arginyl-tRNA synthetase</fullName>
        <shortName evidence="8">ArgRS</shortName>
    </alternativeName>
</protein>
<dbReference type="Pfam" id="PF00750">
    <property type="entry name" value="tRNA-synt_1d"/>
    <property type="match status" value="1"/>
</dbReference>
<evidence type="ECO:0000256" key="8">
    <source>
        <dbReference type="HAMAP-Rule" id="MF_00123"/>
    </source>
</evidence>
<comment type="subcellular location">
    <subcellularLocation>
        <location evidence="8">Cytoplasm</location>
    </subcellularLocation>
</comment>
<dbReference type="Pfam" id="PF03485">
    <property type="entry name" value="Arg_tRNA_synt_N"/>
    <property type="match status" value="1"/>
</dbReference>
<dbReference type="SMART" id="SM01016">
    <property type="entry name" value="Arg_tRNA_synt_N"/>
    <property type="match status" value="1"/>
</dbReference>
<proteinExistence type="inferred from homology"/>
<dbReference type="HOGENOM" id="CLU_006406_6_1_9"/>
<dbReference type="PRINTS" id="PR01038">
    <property type="entry name" value="TRNASYNTHARG"/>
</dbReference>
<keyword evidence="6 8" id="KW-0030">Aminoacyl-tRNA synthetase</keyword>
<dbReference type="Pfam" id="PF05746">
    <property type="entry name" value="DALR_1"/>
    <property type="match status" value="1"/>
</dbReference>
<keyword evidence="13" id="KW-1185">Reference proteome</keyword>
<dbReference type="OrthoDB" id="9805987at2"/>
<dbReference type="NCBIfam" id="TIGR00456">
    <property type="entry name" value="argS"/>
    <property type="match status" value="1"/>
</dbReference>
<feature type="domain" description="Arginyl tRNA synthetase N-terminal" evidence="11">
    <location>
        <begin position="1"/>
        <end position="84"/>
    </location>
</feature>
<dbReference type="Gene3D" id="1.10.730.10">
    <property type="entry name" value="Isoleucyl-tRNA Synthetase, Domain 1"/>
    <property type="match status" value="1"/>
</dbReference>
<gene>
    <name evidence="8" type="primary">argS</name>
    <name evidence="12" type="ORF">HMPREF0446_01646</name>
</gene>
<feature type="domain" description="DALR anticodon binding" evidence="10">
    <location>
        <begin position="450"/>
        <end position="563"/>
    </location>
</feature>
<dbReference type="InterPro" id="IPR005148">
    <property type="entry name" value="Arg-tRNA-synth_N"/>
</dbReference>
<dbReference type="CDD" id="cd00671">
    <property type="entry name" value="ArgRS_core"/>
    <property type="match status" value="1"/>
</dbReference>
<dbReference type="Gene3D" id="3.30.1360.70">
    <property type="entry name" value="Arginyl tRNA synthetase N-terminal domain"/>
    <property type="match status" value="1"/>
</dbReference>
<dbReference type="GO" id="GO:0005524">
    <property type="term" value="F:ATP binding"/>
    <property type="evidence" value="ECO:0007669"/>
    <property type="project" value="UniProtKB-UniRule"/>
</dbReference>
<dbReference type="EC" id="6.1.1.19" evidence="8"/>
<dbReference type="InterPro" id="IPR014729">
    <property type="entry name" value="Rossmann-like_a/b/a_fold"/>
</dbReference>
<comment type="catalytic activity">
    <reaction evidence="7 8">
        <text>tRNA(Arg) + L-arginine + ATP = L-arginyl-tRNA(Arg) + AMP + diphosphate</text>
        <dbReference type="Rhea" id="RHEA:20301"/>
        <dbReference type="Rhea" id="RHEA-COMP:9658"/>
        <dbReference type="Rhea" id="RHEA-COMP:9673"/>
        <dbReference type="ChEBI" id="CHEBI:30616"/>
        <dbReference type="ChEBI" id="CHEBI:32682"/>
        <dbReference type="ChEBI" id="CHEBI:33019"/>
        <dbReference type="ChEBI" id="CHEBI:78442"/>
        <dbReference type="ChEBI" id="CHEBI:78513"/>
        <dbReference type="ChEBI" id="CHEBI:456215"/>
        <dbReference type="EC" id="6.1.1.19"/>
    </reaction>
</comment>
<dbReference type="InterPro" id="IPR008909">
    <property type="entry name" value="DALR_anticod-bd"/>
</dbReference>
<evidence type="ECO:0000313" key="13">
    <source>
        <dbReference type="Proteomes" id="UP000002939"/>
    </source>
</evidence>
<dbReference type="PANTHER" id="PTHR11956">
    <property type="entry name" value="ARGINYL-TRNA SYNTHETASE"/>
    <property type="match status" value="1"/>
</dbReference>
<evidence type="ECO:0000256" key="4">
    <source>
        <dbReference type="ARBA" id="ARBA00022840"/>
    </source>
</evidence>
<dbReference type="InterPro" id="IPR035684">
    <property type="entry name" value="ArgRS_core"/>
</dbReference>
<keyword evidence="8" id="KW-0963">Cytoplasm</keyword>
<dbReference type="GO" id="GO:0005737">
    <property type="term" value="C:cytoplasm"/>
    <property type="evidence" value="ECO:0007669"/>
    <property type="project" value="UniProtKB-SubCell"/>
</dbReference>